<comment type="caution">
    <text evidence="1">The sequence shown here is derived from an EMBL/GenBank/DDBJ whole genome shotgun (WGS) entry which is preliminary data.</text>
</comment>
<accession>A0A1F7RYB3</accession>
<evidence type="ECO:0000313" key="1">
    <source>
        <dbReference type="EMBL" id="OGL45847.1"/>
    </source>
</evidence>
<name>A0A1F7RYB3_9BACT</name>
<dbReference type="Proteomes" id="UP000178435">
    <property type="component" value="Unassembled WGS sequence"/>
</dbReference>
<evidence type="ECO:0000313" key="2">
    <source>
        <dbReference type="Proteomes" id="UP000178435"/>
    </source>
</evidence>
<dbReference type="AlphaFoldDB" id="A0A1F7RYB3"/>
<protein>
    <submittedName>
        <fullName evidence="1">Uncharacterized protein</fullName>
    </submittedName>
</protein>
<gene>
    <name evidence="1" type="ORF">A2149_08455</name>
</gene>
<organism evidence="1 2">
    <name type="scientific">Candidatus Schekmanbacteria bacterium RBG_16_38_11</name>
    <dbReference type="NCBI Taxonomy" id="1817880"/>
    <lineage>
        <taxon>Bacteria</taxon>
        <taxon>Candidatus Schekmaniibacteriota</taxon>
    </lineage>
</organism>
<reference evidence="1 2" key="1">
    <citation type="journal article" date="2016" name="Nat. Commun.">
        <title>Thousands of microbial genomes shed light on interconnected biogeochemical processes in an aquifer system.</title>
        <authorList>
            <person name="Anantharaman K."/>
            <person name="Brown C.T."/>
            <person name="Hug L.A."/>
            <person name="Sharon I."/>
            <person name="Castelle C.J."/>
            <person name="Probst A.J."/>
            <person name="Thomas B.C."/>
            <person name="Singh A."/>
            <person name="Wilkins M.J."/>
            <person name="Karaoz U."/>
            <person name="Brodie E.L."/>
            <person name="Williams K.H."/>
            <person name="Hubbard S.S."/>
            <person name="Banfield J.F."/>
        </authorList>
    </citation>
    <scope>NUCLEOTIDE SEQUENCE [LARGE SCALE GENOMIC DNA]</scope>
</reference>
<dbReference type="EMBL" id="MGDF01000076">
    <property type="protein sequence ID" value="OGL45847.1"/>
    <property type="molecule type" value="Genomic_DNA"/>
</dbReference>
<dbReference type="Pfam" id="PF20126">
    <property type="entry name" value="TumE"/>
    <property type="match status" value="1"/>
</dbReference>
<dbReference type="InterPro" id="IPR045397">
    <property type="entry name" value="TumE-like"/>
</dbReference>
<proteinExistence type="predicted"/>
<sequence length="94" mass="11310">MKAVLILYDKHTRPNGNVVEMKIWKVPVTKDKPLGYKYSLAYIVKSRRVIGYDNAEGKRDHKHFREKEDIYNFKNITKLIDDFYKDIIEFERSK</sequence>